<evidence type="ECO:0000313" key="3">
    <source>
        <dbReference type="Proteomes" id="UP000789524"/>
    </source>
</evidence>
<organism evidence="2 3">
    <name type="scientific">Danaus chrysippus</name>
    <name type="common">African queen</name>
    <dbReference type="NCBI Taxonomy" id="151541"/>
    <lineage>
        <taxon>Eukaryota</taxon>
        <taxon>Metazoa</taxon>
        <taxon>Ecdysozoa</taxon>
        <taxon>Arthropoda</taxon>
        <taxon>Hexapoda</taxon>
        <taxon>Insecta</taxon>
        <taxon>Pterygota</taxon>
        <taxon>Neoptera</taxon>
        <taxon>Endopterygota</taxon>
        <taxon>Lepidoptera</taxon>
        <taxon>Glossata</taxon>
        <taxon>Ditrysia</taxon>
        <taxon>Papilionoidea</taxon>
        <taxon>Nymphalidae</taxon>
        <taxon>Danainae</taxon>
        <taxon>Danaini</taxon>
        <taxon>Danaina</taxon>
        <taxon>Danaus</taxon>
        <taxon>Anosia</taxon>
    </lineage>
</organism>
<protein>
    <submittedName>
        <fullName evidence="2">(African queen) hypothetical protein</fullName>
    </submittedName>
</protein>
<dbReference type="AlphaFoldDB" id="A0A8J2QQ49"/>
<dbReference type="EMBL" id="CAKASE010000052">
    <property type="protein sequence ID" value="CAG9565082.1"/>
    <property type="molecule type" value="Genomic_DNA"/>
</dbReference>
<feature type="region of interest" description="Disordered" evidence="1">
    <location>
        <begin position="30"/>
        <end position="57"/>
    </location>
</feature>
<sequence length="97" mass="10112">MGGKIEGLAGILMGKVGGGALRYPWRGGGGNKGENELGNRGWGTGWGPTTTGGDKRSYHTVLPEGWWGPVWYPLPAPGAIAQKSGGDQLFQPPHNEG</sequence>
<accession>A0A8J2QQ49</accession>
<gene>
    <name evidence="2" type="ORF">DCHRY22_LOCUS5988</name>
</gene>
<name>A0A8J2QQ49_9NEOP</name>
<comment type="caution">
    <text evidence="2">The sequence shown here is derived from an EMBL/GenBank/DDBJ whole genome shotgun (WGS) entry which is preliminary data.</text>
</comment>
<evidence type="ECO:0000256" key="1">
    <source>
        <dbReference type="SAM" id="MobiDB-lite"/>
    </source>
</evidence>
<evidence type="ECO:0000313" key="2">
    <source>
        <dbReference type="EMBL" id="CAG9565082.1"/>
    </source>
</evidence>
<keyword evidence="3" id="KW-1185">Reference proteome</keyword>
<reference evidence="2" key="1">
    <citation type="submission" date="2021-09" db="EMBL/GenBank/DDBJ databases">
        <authorList>
            <person name="Martin H S."/>
        </authorList>
    </citation>
    <scope>NUCLEOTIDE SEQUENCE</scope>
</reference>
<dbReference type="Proteomes" id="UP000789524">
    <property type="component" value="Unassembled WGS sequence"/>
</dbReference>
<proteinExistence type="predicted"/>